<protein>
    <submittedName>
        <fullName evidence="2">Uncharacterized protein</fullName>
    </submittedName>
</protein>
<name>A0A836MCI2_GLAPU</name>
<gene>
    <name evidence="2" type="ORF">HPS9_03625</name>
</gene>
<evidence type="ECO:0000256" key="1">
    <source>
        <dbReference type="SAM" id="Phobius"/>
    </source>
</evidence>
<dbReference type="EMBL" id="JDSN01000030">
    <property type="protein sequence ID" value="KDB46894.1"/>
    <property type="molecule type" value="Genomic_DNA"/>
</dbReference>
<organism evidence="2 3">
    <name type="scientific">Glaesserella parasuis HPS9</name>
    <dbReference type="NCBI Taxonomy" id="1450513"/>
    <lineage>
        <taxon>Bacteria</taxon>
        <taxon>Pseudomonadati</taxon>
        <taxon>Pseudomonadota</taxon>
        <taxon>Gammaproteobacteria</taxon>
        <taxon>Pasteurellales</taxon>
        <taxon>Pasteurellaceae</taxon>
        <taxon>Glaesserella</taxon>
    </lineage>
</organism>
<dbReference type="Proteomes" id="UP000027441">
    <property type="component" value="Unassembled WGS sequence"/>
</dbReference>
<keyword evidence="1" id="KW-0472">Membrane</keyword>
<dbReference type="RefSeq" id="WP_035490813.1">
    <property type="nucleotide sequence ID" value="NZ_JDSN01000030.1"/>
</dbReference>
<keyword evidence="1" id="KW-1133">Transmembrane helix</keyword>
<reference evidence="2 3" key="1">
    <citation type="submission" date="2014-02" db="EMBL/GenBank/DDBJ databases">
        <title>Comparative genomics of Haemophilus parasuis isolated from pig lungs.</title>
        <authorList>
            <person name="Kittichotirat W."/>
            <person name="Bumgarner R.E."/>
            <person name="Lawrence P."/>
        </authorList>
    </citation>
    <scope>NUCLEOTIDE SEQUENCE [LARGE SCALE GENOMIC DNA]</scope>
    <source>
        <strain evidence="2 3">HPS9</strain>
    </source>
</reference>
<accession>A0A836MCI2</accession>
<evidence type="ECO:0000313" key="2">
    <source>
        <dbReference type="EMBL" id="KDB46894.1"/>
    </source>
</evidence>
<keyword evidence="1" id="KW-0812">Transmembrane</keyword>
<feature type="transmembrane region" description="Helical" evidence="1">
    <location>
        <begin position="6"/>
        <end position="26"/>
    </location>
</feature>
<comment type="caution">
    <text evidence="2">The sequence shown here is derived from an EMBL/GenBank/DDBJ whole genome shotgun (WGS) entry which is preliminary data.</text>
</comment>
<sequence length="93" mass="11463">MLFIKFLVFVFCLGVITSFILTFFQAKKQRQEQKKKQELFFRKIKNNYSIVKISDDVYYYKGAYLTEKYLIHNDCKIRHYQDFLFAHRLLKFI</sequence>
<dbReference type="AlphaFoldDB" id="A0A836MCI2"/>
<proteinExistence type="predicted"/>
<evidence type="ECO:0000313" key="3">
    <source>
        <dbReference type="Proteomes" id="UP000027441"/>
    </source>
</evidence>